<dbReference type="GO" id="GO:0003735">
    <property type="term" value="F:structural constituent of ribosome"/>
    <property type="evidence" value="ECO:0007669"/>
    <property type="project" value="UniProtKB-UniRule"/>
</dbReference>
<evidence type="ECO:0000259" key="7">
    <source>
        <dbReference type="Pfam" id="PF00347"/>
    </source>
</evidence>
<dbReference type="GO" id="GO:0022625">
    <property type="term" value="C:cytosolic large ribosomal subunit"/>
    <property type="evidence" value="ECO:0007669"/>
    <property type="project" value="UniProtKB-UniRule"/>
</dbReference>
<dbReference type="Pfam" id="PF00347">
    <property type="entry name" value="Ribosomal_L6"/>
    <property type="match status" value="2"/>
</dbReference>
<reference evidence="8 9" key="1">
    <citation type="journal article" date="2015" name="Nature">
        <title>rRNA introns, odd ribosomes, and small enigmatic genomes across a large radiation of phyla.</title>
        <authorList>
            <person name="Brown C.T."/>
            <person name="Hug L.A."/>
            <person name="Thomas B.C."/>
            <person name="Sharon I."/>
            <person name="Castelle C.J."/>
            <person name="Singh A."/>
            <person name="Wilkins M.J."/>
            <person name="Williams K.H."/>
            <person name="Banfield J.F."/>
        </authorList>
    </citation>
    <scope>NUCLEOTIDE SEQUENCE [LARGE SCALE GENOMIC DNA]</scope>
</reference>
<dbReference type="EMBL" id="LCDG01000002">
    <property type="protein sequence ID" value="KKS48158.1"/>
    <property type="molecule type" value="Genomic_DNA"/>
</dbReference>
<evidence type="ECO:0000256" key="3">
    <source>
        <dbReference type="ARBA" id="ARBA00035454"/>
    </source>
</evidence>
<dbReference type="PANTHER" id="PTHR11655">
    <property type="entry name" value="60S/50S RIBOSOMAL PROTEIN L6/L9"/>
    <property type="match status" value="1"/>
</dbReference>
<evidence type="ECO:0000256" key="5">
    <source>
        <dbReference type="RuleBase" id="RU003869"/>
    </source>
</evidence>
<dbReference type="PIRSF" id="PIRSF002162">
    <property type="entry name" value="Ribosomal_L6"/>
    <property type="match status" value="1"/>
</dbReference>
<dbReference type="NCBIfam" id="TIGR03654">
    <property type="entry name" value="L6_bact"/>
    <property type="match status" value="1"/>
</dbReference>
<name>A0A0G1CF33_9BACT</name>
<proteinExistence type="inferred from homology"/>
<accession>A0A0G1CF33</accession>
<dbReference type="InterPro" id="IPR000702">
    <property type="entry name" value="Ribosomal_uL6-like"/>
</dbReference>
<comment type="function">
    <text evidence="6">This protein binds to the 23S rRNA, and is important in its secondary structure. It is located near the subunit interface in the base of the L7/L12 stalk, and near the tRNA binding site of the peptidyltransferase center.</text>
</comment>
<keyword evidence="1 5" id="KW-0689">Ribosomal protein</keyword>
<dbReference type="InterPro" id="IPR036789">
    <property type="entry name" value="Ribosomal_uL6-like_a/b-dom_sf"/>
</dbReference>
<dbReference type="InterPro" id="IPR002358">
    <property type="entry name" value="Ribosomal_uL6_CS"/>
</dbReference>
<dbReference type="PRINTS" id="PR00059">
    <property type="entry name" value="RIBOSOMALL6"/>
</dbReference>
<dbReference type="Gene3D" id="3.90.930.12">
    <property type="entry name" value="Ribosomal protein L6, alpha-beta domain"/>
    <property type="match status" value="2"/>
</dbReference>
<evidence type="ECO:0000313" key="9">
    <source>
        <dbReference type="Proteomes" id="UP000034704"/>
    </source>
</evidence>
<feature type="domain" description="Large ribosomal subunit protein uL6 alpha-beta" evidence="7">
    <location>
        <begin position="91"/>
        <end position="164"/>
    </location>
</feature>
<dbReference type="STRING" id="1618756.UV12_C0002G0007"/>
<dbReference type="PATRIC" id="fig|1618756.3.peg.125"/>
<comment type="caution">
    <text evidence="8">The sequence shown here is derived from an EMBL/GenBank/DDBJ whole genome shotgun (WGS) entry which is preliminary data.</text>
</comment>
<evidence type="ECO:0000256" key="4">
    <source>
        <dbReference type="NCBIfam" id="TIGR03654"/>
    </source>
</evidence>
<keyword evidence="2 5" id="KW-0687">Ribonucleoprotein</keyword>
<dbReference type="Proteomes" id="UP000034704">
    <property type="component" value="Unassembled WGS sequence"/>
</dbReference>
<evidence type="ECO:0000256" key="6">
    <source>
        <dbReference type="RuleBase" id="RU003870"/>
    </source>
</evidence>
<dbReference type="GO" id="GO:0019843">
    <property type="term" value="F:rRNA binding"/>
    <property type="evidence" value="ECO:0007669"/>
    <property type="project" value="UniProtKB-UniRule"/>
</dbReference>
<dbReference type="InterPro" id="IPR019906">
    <property type="entry name" value="Ribosomal_uL6_bac-type"/>
</dbReference>
<dbReference type="AlphaFoldDB" id="A0A0G1CF33"/>
<protein>
    <recommendedName>
        <fullName evidence="3 4">50S ribosomal protein L6</fullName>
    </recommendedName>
</protein>
<evidence type="ECO:0000256" key="1">
    <source>
        <dbReference type="ARBA" id="ARBA00022980"/>
    </source>
</evidence>
<dbReference type="InterPro" id="IPR020040">
    <property type="entry name" value="Ribosomal_uL6_a/b-dom"/>
</dbReference>
<keyword evidence="6" id="KW-0694">RNA-binding</keyword>
<sequence length="177" mass="19152">MSRIGKKGVTIPTGTTVTQNDTVFTVKGPLGELTRDFSGPVDIKVEGNTISFSPKNSSKEARALWGTYASHLVNMVAGVNTAFAKKLIIEGVGYKVEAQGNTLVFSLGFSHKVPMEIPKDVKVLVEKNVLTLSSINKESVGQFAAQIRAKKKPEPYKGKGIRYGTEVVRRKQGKKSA</sequence>
<feature type="domain" description="Large ribosomal subunit protein uL6 alpha-beta" evidence="7">
    <location>
        <begin position="11"/>
        <end position="80"/>
    </location>
</feature>
<gene>
    <name evidence="8" type="ORF">UV12_C0002G0007</name>
</gene>
<comment type="similarity">
    <text evidence="5">Belongs to the universal ribosomal protein uL6 family.</text>
</comment>
<dbReference type="PANTHER" id="PTHR11655:SF14">
    <property type="entry name" value="LARGE RIBOSOMAL SUBUNIT PROTEIN UL6M"/>
    <property type="match status" value="1"/>
</dbReference>
<organism evidence="8 9">
    <name type="scientific">Candidatus Nomurabacteria bacterium GW2011_GWC2_42_20</name>
    <dbReference type="NCBI Taxonomy" id="1618756"/>
    <lineage>
        <taxon>Bacteria</taxon>
        <taxon>Candidatus Nomuraibacteriota</taxon>
    </lineage>
</organism>
<dbReference type="PROSITE" id="PS00525">
    <property type="entry name" value="RIBOSOMAL_L6_1"/>
    <property type="match status" value="1"/>
</dbReference>
<keyword evidence="6" id="KW-0699">rRNA-binding</keyword>
<dbReference type="GO" id="GO:0002181">
    <property type="term" value="P:cytoplasmic translation"/>
    <property type="evidence" value="ECO:0007669"/>
    <property type="project" value="TreeGrafter"/>
</dbReference>
<dbReference type="SUPFAM" id="SSF56053">
    <property type="entry name" value="Ribosomal protein L6"/>
    <property type="match status" value="2"/>
</dbReference>
<evidence type="ECO:0000256" key="2">
    <source>
        <dbReference type="ARBA" id="ARBA00023274"/>
    </source>
</evidence>
<evidence type="ECO:0000313" key="8">
    <source>
        <dbReference type="EMBL" id="KKS48158.1"/>
    </source>
</evidence>